<keyword evidence="3" id="KW-1185">Reference proteome</keyword>
<evidence type="ECO:0000313" key="2">
    <source>
        <dbReference type="EMBL" id="EGT31143.1"/>
    </source>
</evidence>
<protein>
    <submittedName>
        <fullName evidence="2">Uncharacterized protein</fullName>
    </submittedName>
</protein>
<name>G0M8Z6_CAEBE</name>
<dbReference type="OrthoDB" id="5815061at2759"/>
<keyword evidence="1" id="KW-0812">Transmembrane</keyword>
<evidence type="ECO:0000256" key="1">
    <source>
        <dbReference type="SAM" id="Phobius"/>
    </source>
</evidence>
<dbReference type="GO" id="GO:0005886">
    <property type="term" value="C:plasma membrane"/>
    <property type="evidence" value="ECO:0007669"/>
    <property type="project" value="TreeGrafter"/>
</dbReference>
<sequence length="447" mass="52235">MWTPPSPTPPPRRTRSYILIEPESRQEEIVKIYEDRYKTFASLGIKKNNIFQHISNTLLLELNVDIDYLFTNDFNSFNMILAAFFGRNRALVVSNERIDHVTLDPSNNCQDVACRIINHLYLHPRKGPEKARAALQADYNPERTLKRENRKLRTYYDYLDRKFNQNKEIMAIAYKAEAMKFLSQKPCLYLMNIRYQSLSGTFSSVESTTKNTFIHTIVSKGKFEIFGEIKDNDKEGTLAGCDDYNRTIHDLFSMDYKEAGCLFRSSVLPFLMFLYIFIAVLLVNLLTAQLTKEYEKEAENSCYYNGYLQYGQLCKIESKIYLPPPLSIIYLILVFLLTPFCCCAPCFRFLCENTIKRIDGDPYQAVKKYVDKFGAENEVKEFLRKKENTTWGRMKDLITKLEQEDSSYENLMIILIDSEKTNVITRRNIRSEEGMNGYVNETNMIQE</sequence>
<dbReference type="PANTHER" id="PTHR13800:SF36">
    <property type="entry name" value="ION_TRANS DOMAIN-CONTAINING PROTEIN-RELATED"/>
    <property type="match status" value="1"/>
</dbReference>
<accession>G0M8Z6</accession>
<dbReference type="AlphaFoldDB" id="G0M8Z6"/>
<feature type="transmembrane region" description="Helical" evidence="1">
    <location>
        <begin position="328"/>
        <end position="350"/>
    </location>
</feature>
<feature type="transmembrane region" description="Helical" evidence="1">
    <location>
        <begin position="267"/>
        <end position="286"/>
    </location>
</feature>
<reference evidence="3" key="1">
    <citation type="submission" date="2011-07" db="EMBL/GenBank/DDBJ databases">
        <authorList>
            <consortium name="Caenorhabditis brenneri Sequencing and Analysis Consortium"/>
            <person name="Wilson R.K."/>
        </authorList>
    </citation>
    <scope>NUCLEOTIDE SEQUENCE [LARGE SCALE GENOMIC DNA]</scope>
    <source>
        <strain evidence="3">PB2801</strain>
    </source>
</reference>
<evidence type="ECO:0000313" key="3">
    <source>
        <dbReference type="Proteomes" id="UP000008068"/>
    </source>
</evidence>
<keyword evidence="1" id="KW-1133">Transmembrane helix</keyword>
<dbReference type="PANTHER" id="PTHR13800">
    <property type="entry name" value="TRANSIENT RECEPTOR POTENTIAL CATION CHANNEL, SUBFAMILY M, MEMBER 6"/>
    <property type="match status" value="1"/>
</dbReference>
<dbReference type="EMBL" id="GL379787">
    <property type="protein sequence ID" value="EGT31143.1"/>
    <property type="molecule type" value="Genomic_DNA"/>
</dbReference>
<keyword evidence="1" id="KW-0472">Membrane</keyword>
<dbReference type="HOGENOM" id="CLU_612850_0_0_1"/>
<gene>
    <name evidence="2" type="ORF">CAEBREN_00006</name>
</gene>
<organism evidence="3">
    <name type="scientific">Caenorhabditis brenneri</name>
    <name type="common">Nematode worm</name>
    <dbReference type="NCBI Taxonomy" id="135651"/>
    <lineage>
        <taxon>Eukaryota</taxon>
        <taxon>Metazoa</taxon>
        <taxon>Ecdysozoa</taxon>
        <taxon>Nematoda</taxon>
        <taxon>Chromadorea</taxon>
        <taxon>Rhabditida</taxon>
        <taxon>Rhabditina</taxon>
        <taxon>Rhabditomorpha</taxon>
        <taxon>Rhabditoidea</taxon>
        <taxon>Rhabditidae</taxon>
        <taxon>Peloderinae</taxon>
        <taxon>Caenorhabditis</taxon>
    </lineage>
</organism>
<dbReference type="GO" id="GO:0030001">
    <property type="term" value="P:metal ion transport"/>
    <property type="evidence" value="ECO:0007669"/>
    <property type="project" value="TreeGrafter"/>
</dbReference>
<dbReference type="InterPro" id="IPR050927">
    <property type="entry name" value="TRPM"/>
</dbReference>
<dbReference type="InParanoid" id="G0M8Z6"/>
<dbReference type="GO" id="GO:0005261">
    <property type="term" value="F:monoatomic cation channel activity"/>
    <property type="evidence" value="ECO:0007669"/>
    <property type="project" value="TreeGrafter"/>
</dbReference>
<proteinExistence type="predicted"/>
<dbReference type="eggNOG" id="ENOG502TGSF">
    <property type="taxonomic scope" value="Eukaryota"/>
</dbReference>
<dbReference type="Proteomes" id="UP000008068">
    <property type="component" value="Unassembled WGS sequence"/>
</dbReference>